<dbReference type="RefSeq" id="WP_145903209.1">
    <property type="nucleotide sequence ID" value="NZ_BAAAMZ010000042.1"/>
</dbReference>
<evidence type="ECO:0000313" key="2">
    <source>
        <dbReference type="Proteomes" id="UP000317940"/>
    </source>
</evidence>
<gene>
    <name evidence="1" type="ORF">FHX73_11691</name>
</gene>
<dbReference type="EMBL" id="VIWT01000001">
    <property type="protein sequence ID" value="TWF96917.1"/>
    <property type="molecule type" value="Genomic_DNA"/>
</dbReference>
<dbReference type="AlphaFoldDB" id="A0A561UC23"/>
<accession>A0A561UC23</accession>
<evidence type="ECO:0000313" key="1">
    <source>
        <dbReference type="EMBL" id="TWF96917.1"/>
    </source>
</evidence>
<organism evidence="1 2">
    <name type="scientific">Kitasatospora viridis</name>
    <dbReference type="NCBI Taxonomy" id="281105"/>
    <lineage>
        <taxon>Bacteria</taxon>
        <taxon>Bacillati</taxon>
        <taxon>Actinomycetota</taxon>
        <taxon>Actinomycetes</taxon>
        <taxon>Kitasatosporales</taxon>
        <taxon>Streptomycetaceae</taxon>
        <taxon>Kitasatospora</taxon>
    </lineage>
</organism>
<name>A0A561UC23_9ACTN</name>
<keyword evidence="2" id="KW-1185">Reference proteome</keyword>
<sequence>MYSVPEREVAHRMRRAHAEAAAQLDAQVVGGGESWGWRGRTLGRMVSGPVGDSWLRLVCAPAEKAEGKLWEGPMAAELAMPQDVPRPRLRRRLTWTDGAHGYLAELYDPVRVRTVTVDGPVLREVPELGDGWWHGLSTALAALAGVRTGRVAVRQEYLDRAMPKYLGAPVDTTVPAWSTAHGDLHWANLTAPHLMLLDWEGWGTAPAGFDAAMLHSYSLLVPEAAAQVRHHLGHILETPDGRFSELAVITMLLQSAERGDHLDLATPLRERAALLLDSVE</sequence>
<proteinExistence type="predicted"/>
<evidence type="ECO:0008006" key="3">
    <source>
        <dbReference type="Google" id="ProtNLM"/>
    </source>
</evidence>
<dbReference type="Proteomes" id="UP000317940">
    <property type="component" value="Unassembled WGS sequence"/>
</dbReference>
<dbReference type="OrthoDB" id="3680308at2"/>
<comment type="caution">
    <text evidence="1">The sequence shown here is derived from an EMBL/GenBank/DDBJ whole genome shotgun (WGS) entry which is preliminary data.</text>
</comment>
<reference evidence="1 2" key="1">
    <citation type="submission" date="2019-06" db="EMBL/GenBank/DDBJ databases">
        <title>Sequencing the genomes of 1000 actinobacteria strains.</title>
        <authorList>
            <person name="Klenk H.-P."/>
        </authorList>
    </citation>
    <scope>NUCLEOTIDE SEQUENCE [LARGE SCALE GENOMIC DNA]</scope>
    <source>
        <strain evidence="1 2">DSM 44826</strain>
    </source>
</reference>
<protein>
    <recommendedName>
        <fullName evidence="3">Phosphotransferase family enzyme</fullName>
    </recommendedName>
</protein>